<dbReference type="SUPFAM" id="SSF48371">
    <property type="entry name" value="ARM repeat"/>
    <property type="match status" value="1"/>
</dbReference>
<evidence type="ECO:0000313" key="2">
    <source>
        <dbReference type="EMBL" id="KYC34584.1"/>
    </source>
</evidence>
<keyword evidence="3" id="KW-1185">Reference proteome</keyword>
<evidence type="ECO:0000313" key="3">
    <source>
        <dbReference type="Proteomes" id="UP000076925"/>
    </source>
</evidence>
<gene>
    <name evidence="2" type="ORF">WA1_51270</name>
</gene>
<sequence length="1264" mass="144813">MSQAYDWKRFWCPRSGKINLAGFGYLYDPDTDFGRYLNPDLVTFDAIADVPCLALLGEPGIGKSSAINAEKEKITVKIQKEGSKLLWLDLRTYGSEERLIHKLFESPTFHAWTQSDYRLYVFLDSLDECLLRINTLAALLVDELSNYSDQLERLYFRIACRTADWRNSLEQGLKKLWGKETVGVYELAPLRRVDIASAAQAEGLDENTFLQAIEQQEVAPLAIKPITLKFLLNIYRKNGSFPTQPTELYLQGCQLLCEETEQRRDVGLTGNLTADQRMVIAARIAAVTVFCNRYAVWMNIDQGDVPEEDVVIRELVSGTEFALGDEFSVTEAAVREALSTALFSSRGSHRMGWAHQTYAEFLAAWYLQQCQLTLKQMMSLIVHPGDSDGKLVPQLHETAAWLSSMNQQVFQEVIKTNPDILLNSSVATADDTVKANLVESLLKLYHEDKLVYESRFGAYTYLKHQNLAAQLQAYICDVTKNETARYVAIEIAQQCEVKSIQDDLANVALAPEQPYWLRVNAADTICRIGDEETKAKLKPLAFGEVGDDTEDELRGYGLRAVYPNHLTTVELFNIITQSNKNVRGGTYQDFIAKEIEQHIKLEDLSIGLKWVEQQPSRYNQDYPFDKLSDAIILQAWKYVDNPNILKLFAKVVDLKLKNHEKLIKSHFYNAEAPTFENILIQNEDKRRKILETIVKIISESEAEENIWALSYGFPGIDKDFVWVLRKLRESPNDKIKEIWAKIIWQMFKRYDPEQVNLILTACQDSPLLKTQFAGLIDPVELGSSQAEKAKADYLENLKWQESNNQQLLDPLPKERIIQLLDQFESGNIDSWWLLCQEMTLMPDSQYYDDVLLRKSDLTTLSGWKEAESSIKARIVEAAKVYIDKGNPETHKWLGTNTFYESALAGYKAIRLILEEAPEHIFTIPAYIWQKWASLILDYPKEGDEKSQNIHQEVLSITYQNAPDEIINTLMLLIDQENQKHGCIFIHRTLEKCWNEKLASAIFEKVQDENLKHQSFNTLLEELIKHKANSAKIFAESLIPLPLPKDGEERVKAIAAAKALINYADDAGWSVVWPAIQQDLEFCREVIGSFSFLLSHEGSLEKRLKEEYIADLYIFLVKQYPFIKTITENDPSFEELQGRKANVMTSNDYILRWINYIPQRLKNRGTPKACEAIRRIMRELPEQKDKLKRFLLEAEALTRRNTWNPPQPSLIIELAKSQYRKEVQPLVNYGIIQNINDSTVHGSVQAIQGDNNQQLTTLTPTPLTE</sequence>
<comment type="similarity">
    <text evidence="1">Belongs to the CpcE/RpcE/PecE family.</text>
</comment>
<dbReference type="OrthoDB" id="568465at2"/>
<comment type="caution">
    <text evidence="2">The sequence shown here is derived from an EMBL/GenBank/DDBJ whole genome shotgun (WGS) entry which is preliminary data.</text>
</comment>
<dbReference type="RefSeq" id="WP_017740836.1">
    <property type="nucleotide sequence ID" value="NZ_KQ976356.1"/>
</dbReference>
<evidence type="ECO:0000256" key="1">
    <source>
        <dbReference type="ARBA" id="ARBA00009299"/>
    </source>
</evidence>
<dbReference type="InterPro" id="IPR016024">
    <property type="entry name" value="ARM-type_fold"/>
</dbReference>
<name>A0A139WQ79_9CYAN</name>
<reference evidence="2 3" key="1">
    <citation type="journal article" date="2013" name="Genome Biol. Evol.">
        <title>Genomes of Stigonematalean cyanobacteria (subsection V) and the evolution of oxygenic photosynthesis from prokaryotes to plastids.</title>
        <authorList>
            <person name="Dagan T."/>
            <person name="Roettger M."/>
            <person name="Stucken K."/>
            <person name="Landan G."/>
            <person name="Koch R."/>
            <person name="Major P."/>
            <person name="Gould S.B."/>
            <person name="Goremykin V.V."/>
            <person name="Rippka R."/>
            <person name="Tandeau de Marsac N."/>
            <person name="Gugger M."/>
            <person name="Lockhart P.J."/>
            <person name="Allen J.F."/>
            <person name="Brune I."/>
            <person name="Maus I."/>
            <person name="Puhler A."/>
            <person name="Martin W.F."/>
        </authorList>
    </citation>
    <scope>NUCLEOTIDE SEQUENCE [LARGE SCALE GENOMIC DNA]</scope>
    <source>
        <strain evidence="2 3">PCC 7110</strain>
    </source>
</reference>
<dbReference type="EMBL" id="ANNX02000078">
    <property type="protein sequence ID" value="KYC34584.1"/>
    <property type="molecule type" value="Genomic_DNA"/>
</dbReference>
<protein>
    <submittedName>
        <fullName evidence="2">Uncharacterized protein</fullName>
    </submittedName>
</protein>
<dbReference type="STRING" id="128403.WA1_51270"/>
<proteinExistence type="inferred from homology"/>
<accession>A0A139WQ79</accession>
<dbReference type="Proteomes" id="UP000076925">
    <property type="component" value="Unassembled WGS sequence"/>
</dbReference>
<dbReference type="AlphaFoldDB" id="A0A139WQ79"/>
<organism evidence="2 3">
    <name type="scientific">Scytonema hofmannii PCC 7110</name>
    <dbReference type="NCBI Taxonomy" id="128403"/>
    <lineage>
        <taxon>Bacteria</taxon>
        <taxon>Bacillati</taxon>
        <taxon>Cyanobacteriota</taxon>
        <taxon>Cyanophyceae</taxon>
        <taxon>Nostocales</taxon>
        <taxon>Scytonemataceae</taxon>
        <taxon>Scytonema</taxon>
    </lineage>
</organism>